<dbReference type="Gene3D" id="1.20.120.450">
    <property type="entry name" value="dinb family like domain"/>
    <property type="match status" value="1"/>
</dbReference>
<dbReference type="KEGG" id="roz:CBI38_11705"/>
<dbReference type="Pfam" id="PF12867">
    <property type="entry name" value="DinB_2"/>
    <property type="match status" value="1"/>
</dbReference>
<organism evidence="2 3">
    <name type="scientific">Rhodococcus oxybenzonivorans</name>
    <dbReference type="NCBI Taxonomy" id="1990687"/>
    <lineage>
        <taxon>Bacteria</taxon>
        <taxon>Bacillati</taxon>
        <taxon>Actinomycetota</taxon>
        <taxon>Actinomycetes</taxon>
        <taxon>Mycobacteriales</taxon>
        <taxon>Nocardiaceae</taxon>
        <taxon>Rhodococcus</taxon>
    </lineage>
</organism>
<evidence type="ECO:0000259" key="1">
    <source>
        <dbReference type="Pfam" id="PF12867"/>
    </source>
</evidence>
<sequence length="172" mass="19416">MAITPDTKNWTWVLERACPDCGFDSAEVRYTDIPDLVRANAAAWVPVLERQDVAVRPDEGTWSALEYAAHVRDVFRIFDVRLQSMLDETDPVFPNWDQDETAVAERYNEQDPVVVGRELAAAAASVADGFDAVEAERRDRTGRRSDGASFTVESLAKYFVHDPIHHLHDVTR</sequence>
<evidence type="ECO:0000313" key="2">
    <source>
        <dbReference type="EMBL" id="AWK72144.1"/>
    </source>
</evidence>
<dbReference type="RefSeq" id="WP_109335014.1">
    <property type="nucleotide sequence ID" value="NZ_CP021354.1"/>
</dbReference>
<dbReference type="OrthoDB" id="3376896at2"/>
<dbReference type="InterPro" id="IPR024775">
    <property type="entry name" value="DinB-like"/>
</dbReference>
<dbReference type="SUPFAM" id="SSF109854">
    <property type="entry name" value="DinB/YfiT-like putative metalloenzymes"/>
    <property type="match status" value="1"/>
</dbReference>
<keyword evidence="3" id="KW-1185">Reference proteome</keyword>
<protein>
    <submittedName>
        <fullName evidence="2">Methyltransferase type 12</fullName>
    </submittedName>
</protein>
<dbReference type="InterPro" id="IPR034660">
    <property type="entry name" value="DinB/YfiT-like"/>
</dbReference>
<dbReference type="Proteomes" id="UP000245711">
    <property type="component" value="Chromosome"/>
</dbReference>
<keyword evidence="2" id="KW-0808">Transferase</keyword>
<dbReference type="GO" id="GO:0032259">
    <property type="term" value="P:methylation"/>
    <property type="evidence" value="ECO:0007669"/>
    <property type="project" value="UniProtKB-KW"/>
</dbReference>
<dbReference type="EMBL" id="CP021354">
    <property type="protein sequence ID" value="AWK72144.1"/>
    <property type="molecule type" value="Genomic_DNA"/>
</dbReference>
<evidence type="ECO:0000313" key="3">
    <source>
        <dbReference type="Proteomes" id="UP000245711"/>
    </source>
</evidence>
<proteinExistence type="predicted"/>
<dbReference type="AlphaFoldDB" id="A0A2S2BUA4"/>
<feature type="domain" description="DinB-like" evidence="1">
    <location>
        <begin position="37"/>
        <end position="168"/>
    </location>
</feature>
<reference evidence="2 3" key="1">
    <citation type="submission" date="2017-05" db="EMBL/GenBank/DDBJ databases">
        <title>Isolation of Rhodococcus sp. S2-17 biodegrading of BP-3.</title>
        <authorList>
            <person name="Lee Y."/>
            <person name="Kim K.H."/>
            <person name="Chun B.H."/>
            <person name="Jung H.S."/>
            <person name="Jeon C.O."/>
        </authorList>
    </citation>
    <scope>NUCLEOTIDE SEQUENCE [LARGE SCALE GENOMIC DNA]</scope>
    <source>
        <strain evidence="2 3">S2-17</strain>
    </source>
</reference>
<gene>
    <name evidence="2" type="ORF">CBI38_11705</name>
</gene>
<name>A0A2S2BUA4_9NOCA</name>
<keyword evidence="2" id="KW-0489">Methyltransferase</keyword>
<dbReference type="GO" id="GO:0008168">
    <property type="term" value="F:methyltransferase activity"/>
    <property type="evidence" value="ECO:0007669"/>
    <property type="project" value="UniProtKB-KW"/>
</dbReference>
<accession>A0A2S2BUA4</accession>